<dbReference type="Pfam" id="PF13772">
    <property type="entry name" value="AIG2_2"/>
    <property type="match status" value="1"/>
</dbReference>
<comment type="caution">
    <text evidence="5">The sequence shown here is derived from an EMBL/GenBank/DDBJ whole genome shotgun (WGS) entry which is preliminary data.</text>
</comment>
<proteinExistence type="predicted"/>
<keyword evidence="6" id="KW-1185">Reference proteome</keyword>
<evidence type="ECO:0000313" key="5">
    <source>
        <dbReference type="EMBL" id="KAK4548253.1"/>
    </source>
</evidence>
<reference evidence="5 6" key="1">
    <citation type="submission" date="2021-11" db="EMBL/GenBank/DDBJ databases">
        <title>Black yeast isolated from Biological Soil Crust.</title>
        <authorList>
            <person name="Kurbessoian T."/>
        </authorList>
    </citation>
    <scope>NUCLEOTIDE SEQUENCE [LARGE SCALE GENOMIC DNA]</scope>
    <source>
        <strain evidence="5 6">CCFEE 5522</strain>
    </source>
</reference>
<sequence length="196" mass="22647">MADDLANTTLYFGYGSNLWKHQMHQRCPTSEYLGIARLNGYRWIINERGYANVVEIAHKSETSPLAYKDEVWGLVYSLEEADEDNLDMNEGVPIAYTKEYLEVAFWPSKHAGNAPDVDKKAKQLDMLVYINRKMTKPDKPKKEYIYRMNMGIKDAVKEGMPKAYVDKVIRPFIPDLEDDSVVKVAEKQALVFEDER</sequence>
<evidence type="ECO:0000256" key="1">
    <source>
        <dbReference type="ARBA" id="ARBA00012346"/>
    </source>
</evidence>
<keyword evidence="2" id="KW-0456">Lyase</keyword>
<dbReference type="AlphaFoldDB" id="A0AAV9JRL2"/>
<protein>
    <recommendedName>
        <fullName evidence="1">gamma-glutamylcyclotransferase</fullName>
        <ecNumber evidence="1">4.3.2.9</ecNumber>
    </recommendedName>
</protein>
<accession>A0AAV9JRL2</accession>
<dbReference type="EMBL" id="JAVFHQ010000008">
    <property type="protein sequence ID" value="KAK4548253.1"/>
    <property type="molecule type" value="Genomic_DNA"/>
</dbReference>
<dbReference type="InterPro" id="IPR036568">
    <property type="entry name" value="GGCT-like_sf"/>
</dbReference>
<dbReference type="CDD" id="cd06661">
    <property type="entry name" value="GGCT_like"/>
    <property type="match status" value="1"/>
</dbReference>
<dbReference type="InterPro" id="IPR013024">
    <property type="entry name" value="GGCT-like"/>
</dbReference>
<dbReference type="PANTHER" id="PTHR12935:SF0">
    <property type="entry name" value="GAMMA-GLUTAMYLCYCLOTRANSFERASE"/>
    <property type="match status" value="1"/>
</dbReference>
<dbReference type="GO" id="GO:0003839">
    <property type="term" value="F:gamma-glutamylcyclotransferase activity"/>
    <property type="evidence" value="ECO:0007669"/>
    <property type="project" value="UniProtKB-EC"/>
</dbReference>
<dbReference type="PANTHER" id="PTHR12935">
    <property type="entry name" value="GAMMA-GLUTAMYLCYCLOTRANSFERASE"/>
    <property type="match status" value="1"/>
</dbReference>
<dbReference type="EC" id="4.3.2.9" evidence="1"/>
<dbReference type="Proteomes" id="UP001324427">
    <property type="component" value="Unassembled WGS sequence"/>
</dbReference>
<evidence type="ECO:0000256" key="2">
    <source>
        <dbReference type="ARBA" id="ARBA00023239"/>
    </source>
</evidence>
<evidence type="ECO:0000256" key="4">
    <source>
        <dbReference type="PIRSR" id="PIRSR617939-2"/>
    </source>
</evidence>
<dbReference type="SUPFAM" id="SSF110857">
    <property type="entry name" value="Gamma-glutamyl cyclotransferase-like"/>
    <property type="match status" value="1"/>
</dbReference>
<evidence type="ECO:0000256" key="3">
    <source>
        <dbReference type="PIRSR" id="PIRSR617939-1"/>
    </source>
</evidence>
<gene>
    <name evidence="5" type="ORF">LTR36_010123</name>
</gene>
<dbReference type="InterPro" id="IPR017939">
    <property type="entry name" value="G-Glutamylcylcotransferase"/>
</dbReference>
<dbReference type="Gene3D" id="3.10.490.10">
    <property type="entry name" value="Gamma-glutamyl cyclotransferase-like"/>
    <property type="match status" value="1"/>
</dbReference>
<feature type="binding site" evidence="4">
    <location>
        <position position="144"/>
    </location>
    <ligand>
        <name>substrate</name>
    </ligand>
</feature>
<organism evidence="5 6">
    <name type="scientific">Oleoguttula mirabilis</name>
    <dbReference type="NCBI Taxonomy" id="1507867"/>
    <lineage>
        <taxon>Eukaryota</taxon>
        <taxon>Fungi</taxon>
        <taxon>Dikarya</taxon>
        <taxon>Ascomycota</taxon>
        <taxon>Pezizomycotina</taxon>
        <taxon>Dothideomycetes</taxon>
        <taxon>Dothideomycetidae</taxon>
        <taxon>Mycosphaerellales</taxon>
        <taxon>Teratosphaeriaceae</taxon>
        <taxon>Oleoguttula</taxon>
    </lineage>
</organism>
<name>A0AAV9JRL2_9PEZI</name>
<feature type="active site" description="Proton acceptor" evidence="3">
    <location>
        <position position="90"/>
    </location>
</feature>
<evidence type="ECO:0000313" key="6">
    <source>
        <dbReference type="Proteomes" id="UP001324427"/>
    </source>
</evidence>
<feature type="binding site" evidence="4">
    <location>
        <begin position="11"/>
        <end position="16"/>
    </location>
    <ligand>
        <name>substrate</name>
    </ligand>
</feature>